<evidence type="ECO:0000256" key="5">
    <source>
        <dbReference type="ARBA" id="ARBA00023136"/>
    </source>
</evidence>
<dbReference type="InterPro" id="IPR012160">
    <property type="entry name" value="LtaS-like"/>
</dbReference>
<evidence type="ECO:0000256" key="2">
    <source>
        <dbReference type="ARBA" id="ARBA00022475"/>
    </source>
</evidence>
<evidence type="ECO:0000256" key="3">
    <source>
        <dbReference type="ARBA" id="ARBA00022692"/>
    </source>
</evidence>
<feature type="domain" description="Sulfatase N-terminal" evidence="7">
    <location>
        <begin position="279"/>
        <end position="562"/>
    </location>
</feature>
<dbReference type="Gene3D" id="3.40.720.10">
    <property type="entry name" value="Alkaline Phosphatase, subunit A"/>
    <property type="match status" value="1"/>
</dbReference>
<dbReference type="SUPFAM" id="SSF53649">
    <property type="entry name" value="Alkaline phosphatase-like"/>
    <property type="match status" value="1"/>
</dbReference>
<dbReference type="PANTHER" id="PTHR47371:SF3">
    <property type="entry name" value="PHOSPHOGLYCEROL TRANSFERASE I"/>
    <property type="match status" value="1"/>
</dbReference>
<sequence length="657" mass="75364">MLSRLKIPKTILWVINTGLVLFALFFIFRLITFFAFNPPGISFADCLPSFVLGAQYDLRWISIFLLPVILFSYHRSFSPFYSARSKRIWTWYLAVITFLLFLFFIADMVSFSYNRTRLDAGAMNFVEDPGISLNMIWQTYPLIWILVGLIAAVICFKWALNKSHWQVINLTDGKAIMHRKMPFVIAALLLGLFIYGRIDDKPLKWKDSFALKDSFKTYLALNPLQNFFSTMQFRKPVINEKGAREAFPLMAEFLQFPQKAPFGFKRTVAPHSAGLESKPNVVLVICESYSMYKSSMSGNLLNASPYFDSLSKKGIFFERCFTPHFSTARGLFAILTGTPDVQLFKFSTRNPEAIDQNTIINNFTDYSKHYFLGGDPGFNNFEGLLMNISNLQLHTEQTIDAPRINVWGISDKDLFLAANTVFKKERQPFFAIIQTSDNHRPYTIPETDHDFQKKIISKDSLEANGFESLEEYNTFRYADYSIQKFIETAVQEDYFHNTIFVFIGDHGVAGNATSVYPSVWTTHRLSDEHVPFLIYAPYLVAPQQRKETVSQVDVLPTIAGLLQRPYDNFTLGRDLLAPDKKGNLAFITNTAGKIGIVDDRFYYVKSLDFAEEDLVPIDTTIVYPRRVLDSVRTKMSALTNAYYQTAQYLLLNNRKTP</sequence>
<feature type="transmembrane region" description="Helical" evidence="6">
    <location>
        <begin position="89"/>
        <end position="113"/>
    </location>
</feature>
<evidence type="ECO:0000256" key="1">
    <source>
        <dbReference type="ARBA" id="ARBA00004651"/>
    </source>
</evidence>
<reference evidence="8 9" key="1">
    <citation type="submission" date="2021-11" db="EMBL/GenBank/DDBJ databases">
        <title>Genomic of Niabella pedocola.</title>
        <authorList>
            <person name="Wu T."/>
        </authorList>
    </citation>
    <scope>NUCLEOTIDE SEQUENCE [LARGE SCALE GENOMIC DNA]</scope>
    <source>
        <strain evidence="8 9">JCM 31011</strain>
    </source>
</reference>
<keyword evidence="5 6" id="KW-0472">Membrane</keyword>
<name>A0ABS8PQT5_9BACT</name>
<protein>
    <submittedName>
        <fullName evidence="8">Sulfatase-like hydrolase/transferase</fullName>
    </submittedName>
</protein>
<feature type="transmembrane region" description="Helical" evidence="6">
    <location>
        <begin position="56"/>
        <end position="77"/>
    </location>
</feature>
<dbReference type="InterPro" id="IPR050448">
    <property type="entry name" value="OpgB/LTA_synthase_biosynth"/>
</dbReference>
<dbReference type="InterPro" id="IPR017850">
    <property type="entry name" value="Alkaline_phosphatase_core_sf"/>
</dbReference>
<accession>A0ABS8PQT5</accession>
<evidence type="ECO:0000313" key="9">
    <source>
        <dbReference type="Proteomes" id="UP001199816"/>
    </source>
</evidence>
<dbReference type="RefSeq" id="WP_231004705.1">
    <property type="nucleotide sequence ID" value="NZ_JAJNEC010000005.1"/>
</dbReference>
<dbReference type="EMBL" id="JAJNEC010000005">
    <property type="protein sequence ID" value="MCD2423442.1"/>
    <property type="molecule type" value="Genomic_DNA"/>
</dbReference>
<dbReference type="PIRSF" id="PIRSF005091">
    <property type="entry name" value="Mmb_sulf_HI1246"/>
    <property type="match status" value="1"/>
</dbReference>
<keyword evidence="3 6" id="KW-0812">Transmembrane</keyword>
<feature type="transmembrane region" description="Helical" evidence="6">
    <location>
        <begin position="142"/>
        <end position="160"/>
    </location>
</feature>
<dbReference type="Proteomes" id="UP001199816">
    <property type="component" value="Unassembled WGS sequence"/>
</dbReference>
<keyword evidence="2" id="KW-1003">Cell membrane</keyword>
<proteinExistence type="predicted"/>
<organism evidence="8 9">
    <name type="scientific">Niabella pedocola</name>
    <dbReference type="NCBI Taxonomy" id="1752077"/>
    <lineage>
        <taxon>Bacteria</taxon>
        <taxon>Pseudomonadati</taxon>
        <taxon>Bacteroidota</taxon>
        <taxon>Chitinophagia</taxon>
        <taxon>Chitinophagales</taxon>
        <taxon>Chitinophagaceae</taxon>
        <taxon>Niabella</taxon>
    </lineage>
</organism>
<feature type="transmembrane region" description="Helical" evidence="6">
    <location>
        <begin position="181"/>
        <end position="198"/>
    </location>
</feature>
<keyword evidence="9" id="KW-1185">Reference proteome</keyword>
<keyword evidence="4 6" id="KW-1133">Transmembrane helix</keyword>
<dbReference type="PANTHER" id="PTHR47371">
    <property type="entry name" value="LIPOTEICHOIC ACID SYNTHASE"/>
    <property type="match status" value="1"/>
</dbReference>
<evidence type="ECO:0000259" key="7">
    <source>
        <dbReference type="Pfam" id="PF00884"/>
    </source>
</evidence>
<dbReference type="InterPro" id="IPR000917">
    <property type="entry name" value="Sulfatase_N"/>
</dbReference>
<comment type="subcellular location">
    <subcellularLocation>
        <location evidence="1">Cell membrane</location>
        <topology evidence="1">Multi-pass membrane protein</topology>
    </subcellularLocation>
</comment>
<feature type="transmembrane region" description="Helical" evidence="6">
    <location>
        <begin position="12"/>
        <end position="36"/>
    </location>
</feature>
<dbReference type="Pfam" id="PF00884">
    <property type="entry name" value="Sulfatase"/>
    <property type="match status" value="1"/>
</dbReference>
<evidence type="ECO:0000256" key="6">
    <source>
        <dbReference type="SAM" id="Phobius"/>
    </source>
</evidence>
<dbReference type="CDD" id="cd16015">
    <property type="entry name" value="LTA_synthase"/>
    <property type="match status" value="1"/>
</dbReference>
<evidence type="ECO:0000256" key="4">
    <source>
        <dbReference type="ARBA" id="ARBA00022989"/>
    </source>
</evidence>
<gene>
    <name evidence="8" type="ORF">LQ567_11765</name>
</gene>
<comment type="caution">
    <text evidence="8">The sequence shown here is derived from an EMBL/GenBank/DDBJ whole genome shotgun (WGS) entry which is preliminary data.</text>
</comment>
<evidence type="ECO:0000313" key="8">
    <source>
        <dbReference type="EMBL" id="MCD2423442.1"/>
    </source>
</evidence>